<keyword evidence="1" id="KW-0547">Nucleotide-binding</keyword>
<feature type="region of interest" description="Disordered" evidence="5">
    <location>
        <begin position="501"/>
        <end position="552"/>
    </location>
</feature>
<organism evidence="8 9">
    <name type="scientific">Microlunatus kandeliicorticis</name>
    <dbReference type="NCBI Taxonomy" id="1759536"/>
    <lineage>
        <taxon>Bacteria</taxon>
        <taxon>Bacillati</taxon>
        <taxon>Actinomycetota</taxon>
        <taxon>Actinomycetes</taxon>
        <taxon>Propionibacteriales</taxon>
        <taxon>Propionibacteriaceae</taxon>
        <taxon>Microlunatus</taxon>
    </lineage>
</organism>
<evidence type="ECO:0000259" key="7">
    <source>
        <dbReference type="PROSITE" id="PS51194"/>
    </source>
</evidence>
<dbReference type="FunFam" id="1.20.120.1080:FF:000005">
    <property type="entry name" value="ATP-dependent helicase HrpA"/>
    <property type="match status" value="1"/>
</dbReference>
<dbReference type="EC" id="3.6.4.13" evidence="8"/>
<dbReference type="SMART" id="SM00847">
    <property type="entry name" value="HA2"/>
    <property type="match status" value="1"/>
</dbReference>
<dbReference type="Gene3D" id="3.40.50.300">
    <property type="entry name" value="P-loop containing nucleotide triphosphate hydrolases"/>
    <property type="match status" value="2"/>
</dbReference>
<keyword evidence="9" id="KW-1185">Reference proteome</keyword>
<dbReference type="NCBIfam" id="TIGR01967">
    <property type="entry name" value="DEAH_box_HrpA"/>
    <property type="match status" value="1"/>
</dbReference>
<accession>A0A7W3IU97</accession>
<keyword evidence="4" id="KW-0067">ATP-binding</keyword>
<feature type="domain" description="Helicase ATP-binding" evidence="6">
    <location>
        <begin position="41"/>
        <end position="201"/>
    </location>
</feature>
<dbReference type="GO" id="GO:0003724">
    <property type="term" value="F:RNA helicase activity"/>
    <property type="evidence" value="ECO:0007669"/>
    <property type="project" value="UniProtKB-EC"/>
</dbReference>
<feature type="region of interest" description="Disordered" evidence="5">
    <location>
        <begin position="642"/>
        <end position="668"/>
    </location>
</feature>
<name>A0A7W3IU97_9ACTN</name>
<comment type="caution">
    <text evidence="8">The sequence shown here is derived from an EMBL/GenBank/DDBJ whole genome shotgun (WGS) entry which is preliminary data.</text>
</comment>
<evidence type="ECO:0000313" key="9">
    <source>
        <dbReference type="Proteomes" id="UP000523079"/>
    </source>
</evidence>
<feature type="compositionally biased region" description="Low complexity" evidence="5">
    <location>
        <begin position="503"/>
        <end position="527"/>
    </location>
</feature>
<dbReference type="Proteomes" id="UP000523079">
    <property type="component" value="Unassembled WGS sequence"/>
</dbReference>
<dbReference type="InterPro" id="IPR007502">
    <property type="entry name" value="Helicase-assoc_dom"/>
</dbReference>
<dbReference type="InterPro" id="IPR010222">
    <property type="entry name" value="RNA_helicase_HrpA"/>
</dbReference>
<dbReference type="InterPro" id="IPR027417">
    <property type="entry name" value="P-loop_NTPase"/>
</dbReference>
<protein>
    <submittedName>
        <fullName evidence="8">ATP-dependent helicase HrpA</fullName>
        <ecNumber evidence="8">3.6.4.13</ecNumber>
    </submittedName>
</protein>
<dbReference type="GO" id="GO:0016787">
    <property type="term" value="F:hydrolase activity"/>
    <property type="evidence" value="ECO:0007669"/>
    <property type="project" value="UniProtKB-KW"/>
</dbReference>
<gene>
    <name evidence="8" type="ORF">FHX74_003032</name>
</gene>
<feature type="compositionally biased region" description="Basic and acidic residues" evidence="5">
    <location>
        <begin position="531"/>
        <end position="544"/>
    </location>
</feature>
<keyword evidence="2 8" id="KW-0378">Hydrolase</keyword>
<dbReference type="GO" id="GO:0003723">
    <property type="term" value="F:RNA binding"/>
    <property type="evidence" value="ECO:0007669"/>
    <property type="project" value="TreeGrafter"/>
</dbReference>
<evidence type="ECO:0000313" key="8">
    <source>
        <dbReference type="EMBL" id="MBA8795396.1"/>
    </source>
</evidence>
<evidence type="ECO:0000256" key="5">
    <source>
        <dbReference type="SAM" id="MobiDB-lite"/>
    </source>
</evidence>
<dbReference type="Pfam" id="PF21010">
    <property type="entry name" value="HA2_C"/>
    <property type="match status" value="1"/>
</dbReference>
<dbReference type="InterPro" id="IPR001650">
    <property type="entry name" value="Helicase_C-like"/>
</dbReference>
<dbReference type="PANTHER" id="PTHR18934:SF99">
    <property type="entry name" value="ATP-DEPENDENT RNA HELICASE DHX37-RELATED"/>
    <property type="match status" value="1"/>
</dbReference>
<evidence type="ECO:0000256" key="1">
    <source>
        <dbReference type="ARBA" id="ARBA00022741"/>
    </source>
</evidence>
<dbReference type="PANTHER" id="PTHR18934">
    <property type="entry name" value="ATP-DEPENDENT RNA HELICASE"/>
    <property type="match status" value="1"/>
</dbReference>
<reference evidence="8 9" key="1">
    <citation type="submission" date="2020-07" db="EMBL/GenBank/DDBJ databases">
        <title>Sequencing the genomes of 1000 actinobacteria strains.</title>
        <authorList>
            <person name="Klenk H.-P."/>
        </authorList>
    </citation>
    <scope>NUCLEOTIDE SEQUENCE [LARGE SCALE GENOMIC DNA]</scope>
    <source>
        <strain evidence="8 9">DSM 100723</strain>
    </source>
</reference>
<evidence type="ECO:0000256" key="2">
    <source>
        <dbReference type="ARBA" id="ARBA00022801"/>
    </source>
</evidence>
<dbReference type="Pfam" id="PF07717">
    <property type="entry name" value="OB_NTP_bind"/>
    <property type="match status" value="1"/>
</dbReference>
<dbReference type="InterPro" id="IPR014001">
    <property type="entry name" value="Helicase_ATP-bd"/>
</dbReference>
<dbReference type="InterPro" id="IPR011545">
    <property type="entry name" value="DEAD/DEAH_box_helicase_dom"/>
</dbReference>
<dbReference type="PROSITE" id="PS51192">
    <property type="entry name" value="HELICASE_ATP_BIND_1"/>
    <property type="match status" value="1"/>
</dbReference>
<feature type="domain" description="Helicase C-terminal" evidence="7">
    <location>
        <begin position="232"/>
        <end position="395"/>
    </location>
</feature>
<dbReference type="Pfam" id="PF00271">
    <property type="entry name" value="Helicase_C"/>
    <property type="match status" value="1"/>
</dbReference>
<dbReference type="RefSeq" id="WP_407941489.1">
    <property type="nucleotide sequence ID" value="NZ_JACGWT010000005.1"/>
</dbReference>
<evidence type="ECO:0000256" key="3">
    <source>
        <dbReference type="ARBA" id="ARBA00022806"/>
    </source>
</evidence>
<dbReference type="InterPro" id="IPR011709">
    <property type="entry name" value="DEAD-box_helicase_OB_fold"/>
</dbReference>
<proteinExistence type="predicted"/>
<dbReference type="Pfam" id="PF11898">
    <property type="entry name" value="DUF3418"/>
    <property type="match status" value="1"/>
</dbReference>
<dbReference type="EMBL" id="JACGWT010000005">
    <property type="protein sequence ID" value="MBA8795396.1"/>
    <property type="molecule type" value="Genomic_DNA"/>
</dbReference>
<dbReference type="SMART" id="SM00487">
    <property type="entry name" value="DEXDc"/>
    <property type="match status" value="1"/>
</dbReference>
<sequence length="1347" mass="146493">MPATVTSEPAPAARPDEDVAVGVDLSLPPELPISGRADDIAEAVAGHQVVVVAGETGSGKTTQLPKICLRLGRGRIGHTQPRRIAARSVAERLAAETRTELGALVGYQVRFTRKASARTRVKVMTDGVLLAEISHDRDLRRYDTIIIDEAHERSLNIDFLLGYLKQLLPRRPDLKLIITSATIDTARFAEHFADADGNPAPIIAVSGRSYPVEIRYRPPEPETDQVDGICAAVEELVTELDGDVLVFLSGEREIRDAAEAVAAMNLPRTEVLPLYARLSAAEQHRVFSSHTGRRIVLSTNVAETSLTVPGIRAVVDTGTARISRYSARTKVQRLPIEPVSQASANQRAGRCGRLGPGVCIRLYAEDDFVGRPEFTEPEILRTNLASVILQMTAAGLGEIASFPFVEAPDSAQIADGLRLLDELGAVRDAREQRPRLTAVGRRLAGIPLDPRMGRMLLAGERQGCLTEMLVIVAGLSVQDPRERPAEHQQAADAAHRRFWAPLASPDAPDPTGAAGAAGPRGTTQGTASDPGRADEPKRRQRDGAPDAAPESDGSDFLALLRLWDYLRGRQRELSGNAFRRMCRDEFLHFLRIREWQDLHGQLRQIAKDLGLNRNDTPAAADRIHTAILTGLLSQVGLADLREEKRGRHAGPGAPKGRRNRPGPREYLGARGTKFAINPGSSVARTQPPLVMAAEIVETSRLWARTVAGIDVGQIEEVGAHLLKRHYSEPAWSSRSGSVLAHETVTLLGIPIVAGRRVGYGTIDPVVSREIFLRSALVEGDWRTRHHFFARNQALRAEIEGLEERVRRRDVLVDDQVIYDFYDARVPVGIVSAAHFDRWWRDERRTHPDLLDLSEDDLVAADGTAVRAADFPDRWTVGTGAAAVDLEVRYVFAPGTEEDGVSLEVPLPVLGRLDPDVFGWQVPGFRSELATELIRGLPKQLRTAFVPAPEYARRALARIRSEAPDPFGRTAGAGSFPAALGRALRAETGVAVPEDAWRPDELPDHLRPTFVVRERGDVVGEGKDLAALQQRLLARSVRSLNAAASSWTRQGQTAWTFGVVPRRVELDRETGRGASAAVPGFPHLVDEGGTVGLALATGQDAADRAHRRGLVRLVTLTAPDPTRWAVSHMSNQTKLALGTSPYPGVPQLLADARFAATAGLVDRHAGPDGPAGVRDPETFARLVDRVRAEQADAMKQVVDLAGETLAAWQQLRLALPAARRSGHPAAVAAADDVTEQLANLVFDRFCSVTGPDRLADLPRYLRAAQLRLEALPARPGKDAEALELVLGCEDAYAELCAAQPPGPLPAAVEEIGWLIEELRVSLFAQSLRTRQPVSVKRVRTAIAELARR</sequence>
<dbReference type="CDD" id="cd18791">
    <property type="entry name" value="SF2_C_RHA"/>
    <property type="match status" value="1"/>
</dbReference>
<evidence type="ECO:0000259" key="6">
    <source>
        <dbReference type="PROSITE" id="PS51192"/>
    </source>
</evidence>
<dbReference type="Gene3D" id="1.20.120.1080">
    <property type="match status" value="1"/>
</dbReference>
<dbReference type="SUPFAM" id="SSF52540">
    <property type="entry name" value="P-loop containing nucleoside triphosphate hydrolases"/>
    <property type="match status" value="1"/>
</dbReference>
<dbReference type="PROSITE" id="PS51194">
    <property type="entry name" value="HELICASE_CTER"/>
    <property type="match status" value="1"/>
</dbReference>
<evidence type="ECO:0000256" key="4">
    <source>
        <dbReference type="ARBA" id="ARBA00022840"/>
    </source>
</evidence>
<dbReference type="InterPro" id="IPR024590">
    <property type="entry name" value="HrpA_C"/>
</dbReference>
<dbReference type="Pfam" id="PF00270">
    <property type="entry name" value="DEAD"/>
    <property type="match status" value="1"/>
</dbReference>
<keyword evidence="3 8" id="KW-0347">Helicase</keyword>
<dbReference type="SMART" id="SM00490">
    <property type="entry name" value="HELICc"/>
    <property type="match status" value="1"/>
</dbReference>
<dbReference type="GO" id="GO:0005524">
    <property type="term" value="F:ATP binding"/>
    <property type="evidence" value="ECO:0007669"/>
    <property type="project" value="UniProtKB-KW"/>
</dbReference>